<sequence length="47" mass="4944">MVGLPLWVLAVPVGLPAHPSVSSRSVSVSLACTTLSLLITMQMAPRR</sequence>
<dbReference type="Proteomes" id="UP000075885">
    <property type="component" value="Unassembled WGS sequence"/>
</dbReference>
<accession>A0A182PYN9</accession>
<keyword evidence="2" id="KW-1185">Reference proteome</keyword>
<organism evidence="1 2">
    <name type="scientific">Anopheles epiroticus</name>
    <dbReference type="NCBI Taxonomy" id="199890"/>
    <lineage>
        <taxon>Eukaryota</taxon>
        <taxon>Metazoa</taxon>
        <taxon>Ecdysozoa</taxon>
        <taxon>Arthropoda</taxon>
        <taxon>Hexapoda</taxon>
        <taxon>Insecta</taxon>
        <taxon>Pterygota</taxon>
        <taxon>Neoptera</taxon>
        <taxon>Endopterygota</taxon>
        <taxon>Diptera</taxon>
        <taxon>Nematocera</taxon>
        <taxon>Culicoidea</taxon>
        <taxon>Culicidae</taxon>
        <taxon>Anophelinae</taxon>
        <taxon>Anopheles</taxon>
    </lineage>
</organism>
<dbReference type="AlphaFoldDB" id="A0A182PYN9"/>
<proteinExistence type="predicted"/>
<protein>
    <submittedName>
        <fullName evidence="1">Uncharacterized protein</fullName>
    </submittedName>
</protein>
<evidence type="ECO:0000313" key="2">
    <source>
        <dbReference type="Proteomes" id="UP000075885"/>
    </source>
</evidence>
<dbReference type="VEuPathDB" id="VectorBase:AEPI014432"/>
<dbReference type="EnsemblMetazoa" id="AEPI014432-RA">
    <property type="protein sequence ID" value="AEPI014432-PA"/>
    <property type="gene ID" value="AEPI014432"/>
</dbReference>
<name>A0A182PYN9_9DIPT</name>
<reference evidence="1" key="2">
    <citation type="submission" date="2020-05" db="UniProtKB">
        <authorList>
            <consortium name="EnsemblMetazoa"/>
        </authorList>
    </citation>
    <scope>IDENTIFICATION</scope>
    <source>
        <strain evidence="1">Epiroticus2</strain>
    </source>
</reference>
<evidence type="ECO:0000313" key="1">
    <source>
        <dbReference type="EnsemblMetazoa" id="AEPI014432-PA"/>
    </source>
</evidence>
<reference evidence="2" key="1">
    <citation type="submission" date="2013-03" db="EMBL/GenBank/DDBJ databases">
        <title>The Genome Sequence of Anopheles epiroticus epiroticus2.</title>
        <authorList>
            <consortium name="The Broad Institute Genomics Platform"/>
            <person name="Neafsey D.E."/>
            <person name="Howell P."/>
            <person name="Walker B."/>
            <person name="Young S.K."/>
            <person name="Zeng Q."/>
            <person name="Gargeya S."/>
            <person name="Fitzgerald M."/>
            <person name="Haas B."/>
            <person name="Abouelleil A."/>
            <person name="Allen A.W."/>
            <person name="Alvarado L."/>
            <person name="Arachchi H.M."/>
            <person name="Berlin A.M."/>
            <person name="Chapman S.B."/>
            <person name="Gainer-Dewar J."/>
            <person name="Goldberg J."/>
            <person name="Griggs A."/>
            <person name="Gujja S."/>
            <person name="Hansen M."/>
            <person name="Howarth C."/>
            <person name="Imamovic A."/>
            <person name="Ireland A."/>
            <person name="Larimer J."/>
            <person name="McCowan C."/>
            <person name="Murphy C."/>
            <person name="Pearson M."/>
            <person name="Poon T.W."/>
            <person name="Priest M."/>
            <person name="Roberts A."/>
            <person name="Saif S."/>
            <person name="Shea T."/>
            <person name="Sisk P."/>
            <person name="Sykes S."/>
            <person name="Wortman J."/>
            <person name="Nusbaum C."/>
            <person name="Birren B."/>
        </authorList>
    </citation>
    <scope>NUCLEOTIDE SEQUENCE [LARGE SCALE GENOMIC DNA]</scope>
    <source>
        <strain evidence="2">Epiroticus2</strain>
    </source>
</reference>